<dbReference type="Gene3D" id="1.20.1440.90">
    <property type="entry name" value="Phosphoenolpyruvate/pyruvate domain"/>
    <property type="match status" value="1"/>
</dbReference>
<feature type="active site" evidence="10 12">
    <location>
        <position position="554"/>
    </location>
</feature>
<dbReference type="AlphaFoldDB" id="A0A2P2E793"/>
<evidence type="ECO:0000256" key="6">
    <source>
        <dbReference type="ARBA" id="ARBA00022842"/>
    </source>
</evidence>
<keyword evidence="7 10" id="KW-0456">Lyase</keyword>
<dbReference type="RefSeq" id="WP_108983764.1">
    <property type="nucleotide sequence ID" value="NZ_BFBR01000001.1"/>
</dbReference>
<proteinExistence type="inferred from homology"/>
<dbReference type="PROSITE" id="PS00393">
    <property type="entry name" value="PEPCASE_2"/>
    <property type="match status" value="1"/>
</dbReference>
<comment type="caution">
    <text evidence="13">The sequence shown here is derived from an EMBL/GenBank/DDBJ whole genome shotgun (WGS) entry which is preliminary data.</text>
</comment>
<keyword evidence="6 10" id="KW-0460">Magnesium</keyword>
<dbReference type="InterPro" id="IPR022805">
    <property type="entry name" value="PEP_COase_bac/pln-type"/>
</dbReference>
<dbReference type="GO" id="GO:0015977">
    <property type="term" value="P:carbon fixation"/>
    <property type="evidence" value="ECO:0007669"/>
    <property type="project" value="UniProtKB-UniRule"/>
</dbReference>
<sequence length="894" mass="97243">MTEIKSTSARDLIKDLGALLGDVIRDQHGEALFTAIEAIRAESVREYRGQAPRGATVSLLDSLELDQTLVFIHGFCVFSQLANLADDYASRIQTVRQDPLALLNSGSGRTAADIHRVLSHMVIAPILTAHPTEVRRKSVLDREAAIADTLAANLDPLDGRDVRLERLRRDIRLLWQTRVLRGERIEVADEIANVASVLGRSFLKEMPNLIRRLERRLGQPLPGILRVGSWVGGDRDGNPFVNAQTLRLAVMSHASLLLGSFLDEVHQLGSELSISTELTSVTADLAHLATTGHDSSPHRADEPYRQALRGIYARLAATYQVVTGRAPARTTELVAAPYSNPHEFITDLDIVGQSLRAHAAGDVADGRLARLITGVKVFGFHFAQMELRQNSDVHERTLGELLAAAGLEADYKGLDEAARILLLRSQWRSPRTLSTPYAAYSAETLKELEVFKQAAALRQAIGPDVLRRVIVSKTDSVSDLLEVALLLKEGGLFTPDAAAPGPQIAIAPLFETIADLQASEDIMRTWLNLPEVSAGRAAGHRVQEVMIGYSDSNKDGGYLTANWEVRGAIGRLVRLGQELGVTMRFFHGRGGSIGRGGGSSRDAIAALPAGAIESGLSVTEQGEVIASKYGHPDSARVSLETLVGASLEAALLPADAVQEEALARIMPRLSELAFKAYRGLVYDTPDFARYFHQSTPLKEIVDLKIGSRPAARTASGRIEDLRAIPWVFSWSQARVNLPGWYGFGSAIAGFEKDMGATGMADLSALYRSSPYFANLVSNIEMVMAKANLDIARRYSELVDDQAMAQAIFGRIEAEWHLTLKALEQVTGRSELVGNNPALAHSISLRMPYLDPLNLLQVKLIRQLRAGQDGDQAETLKRGIQLTINGISAGLRNTG</sequence>
<dbReference type="GO" id="GO:0006099">
    <property type="term" value="P:tricarboxylic acid cycle"/>
    <property type="evidence" value="ECO:0007669"/>
    <property type="project" value="InterPro"/>
</dbReference>
<dbReference type="Proteomes" id="UP000245086">
    <property type="component" value="Unassembled WGS sequence"/>
</dbReference>
<organism evidence="13 14">
    <name type="scientific">Candidatus Phycosocius bacilliformis</name>
    <dbReference type="NCBI Taxonomy" id="1445552"/>
    <lineage>
        <taxon>Bacteria</taxon>
        <taxon>Pseudomonadati</taxon>
        <taxon>Pseudomonadota</taxon>
        <taxon>Alphaproteobacteria</taxon>
        <taxon>Caulobacterales</taxon>
        <taxon>Caulobacterales incertae sedis</taxon>
        <taxon>Candidatus Phycosocius</taxon>
    </lineage>
</organism>
<dbReference type="PRINTS" id="PR00150">
    <property type="entry name" value="PEPCARBXLASE"/>
</dbReference>
<dbReference type="GO" id="GO:0006107">
    <property type="term" value="P:oxaloacetate metabolic process"/>
    <property type="evidence" value="ECO:0007669"/>
    <property type="project" value="UniProtKB-UniRule"/>
</dbReference>
<evidence type="ECO:0000256" key="3">
    <source>
        <dbReference type="ARBA" id="ARBA00008346"/>
    </source>
</evidence>
<dbReference type="PANTHER" id="PTHR30523">
    <property type="entry name" value="PHOSPHOENOLPYRUVATE CARBOXYLASE"/>
    <property type="match status" value="1"/>
</dbReference>
<evidence type="ECO:0000256" key="11">
    <source>
        <dbReference type="PROSITE-ProRule" id="PRU10111"/>
    </source>
</evidence>
<dbReference type="PANTHER" id="PTHR30523:SF6">
    <property type="entry name" value="PHOSPHOENOLPYRUVATE CARBOXYLASE"/>
    <property type="match status" value="1"/>
</dbReference>
<evidence type="ECO:0000256" key="1">
    <source>
        <dbReference type="ARBA" id="ARBA00001946"/>
    </source>
</evidence>
<comment type="similarity">
    <text evidence="3 10">Belongs to the PEPCase type 1 family.</text>
</comment>
<name>A0A2P2E793_9PROT</name>
<evidence type="ECO:0000313" key="13">
    <source>
        <dbReference type="EMBL" id="GBF56928.1"/>
    </source>
</evidence>
<dbReference type="SUPFAM" id="SSF51621">
    <property type="entry name" value="Phosphoenolpyruvate/pyruvate domain"/>
    <property type="match status" value="1"/>
</dbReference>
<dbReference type="InterPro" id="IPR033129">
    <property type="entry name" value="PEPCASE_His_AS"/>
</dbReference>
<dbReference type="EMBL" id="BFBR01000001">
    <property type="protein sequence ID" value="GBF56928.1"/>
    <property type="molecule type" value="Genomic_DNA"/>
</dbReference>
<dbReference type="EC" id="4.1.1.31" evidence="4 10"/>
<dbReference type="GO" id="GO:0008964">
    <property type="term" value="F:phosphoenolpyruvate carboxylase activity"/>
    <property type="evidence" value="ECO:0007669"/>
    <property type="project" value="UniProtKB-UniRule"/>
</dbReference>
<evidence type="ECO:0000256" key="9">
    <source>
        <dbReference type="ARBA" id="ARBA00048995"/>
    </source>
</evidence>
<evidence type="ECO:0000256" key="10">
    <source>
        <dbReference type="HAMAP-Rule" id="MF_00595"/>
    </source>
</evidence>
<evidence type="ECO:0000313" key="14">
    <source>
        <dbReference type="Proteomes" id="UP000245086"/>
    </source>
</evidence>
<evidence type="ECO:0000256" key="7">
    <source>
        <dbReference type="ARBA" id="ARBA00023239"/>
    </source>
</evidence>
<comment type="cofactor">
    <cofactor evidence="1 10">
        <name>Mg(2+)</name>
        <dbReference type="ChEBI" id="CHEBI:18420"/>
    </cofactor>
</comment>
<evidence type="ECO:0000256" key="4">
    <source>
        <dbReference type="ARBA" id="ARBA00012305"/>
    </source>
</evidence>
<comment type="function">
    <text evidence="2 10">Forms oxaloacetate, a four-carbon dicarboxylic acid source for the tricarboxylic acid cycle.</text>
</comment>
<evidence type="ECO:0000256" key="8">
    <source>
        <dbReference type="ARBA" id="ARBA00023300"/>
    </source>
</evidence>
<comment type="catalytic activity">
    <reaction evidence="9 10">
        <text>oxaloacetate + phosphate = phosphoenolpyruvate + hydrogencarbonate</text>
        <dbReference type="Rhea" id="RHEA:28370"/>
        <dbReference type="ChEBI" id="CHEBI:16452"/>
        <dbReference type="ChEBI" id="CHEBI:17544"/>
        <dbReference type="ChEBI" id="CHEBI:43474"/>
        <dbReference type="ChEBI" id="CHEBI:58702"/>
        <dbReference type="EC" id="4.1.1.31"/>
    </reaction>
</comment>
<keyword evidence="8 10" id="KW-0120">Carbon dioxide fixation</keyword>
<evidence type="ECO:0000256" key="5">
    <source>
        <dbReference type="ARBA" id="ARBA00022419"/>
    </source>
</evidence>
<dbReference type="OrthoDB" id="9768133at2"/>
<evidence type="ECO:0000256" key="12">
    <source>
        <dbReference type="PROSITE-ProRule" id="PRU10112"/>
    </source>
</evidence>
<dbReference type="PROSITE" id="PS00781">
    <property type="entry name" value="PEPCASE_1"/>
    <property type="match status" value="1"/>
</dbReference>
<dbReference type="GO" id="GO:0005829">
    <property type="term" value="C:cytosol"/>
    <property type="evidence" value="ECO:0007669"/>
    <property type="project" value="TreeGrafter"/>
</dbReference>
<comment type="subunit">
    <text evidence="10">Homotetramer.</text>
</comment>
<evidence type="ECO:0000256" key="2">
    <source>
        <dbReference type="ARBA" id="ARBA00003670"/>
    </source>
</evidence>
<gene>
    <name evidence="10 13" type="primary">ppc</name>
    <name evidence="13" type="ORF">PbB2_00585</name>
</gene>
<feature type="active site" evidence="10 11">
    <location>
        <position position="130"/>
    </location>
</feature>
<protein>
    <recommendedName>
        <fullName evidence="5 10">Phosphoenolpyruvate carboxylase</fullName>
        <shortName evidence="10">PEPC</shortName>
        <shortName evidence="10">PEPCase</shortName>
        <ecNumber evidence="4 10">4.1.1.31</ecNumber>
    </recommendedName>
</protein>
<dbReference type="GO" id="GO:0000287">
    <property type="term" value="F:magnesium ion binding"/>
    <property type="evidence" value="ECO:0007669"/>
    <property type="project" value="UniProtKB-UniRule"/>
</dbReference>
<keyword evidence="14" id="KW-1185">Reference proteome</keyword>
<dbReference type="InterPro" id="IPR018129">
    <property type="entry name" value="PEP_COase_Lys_AS"/>
</dbReference>
<dbReference type="Pfam" id="PF00311">
    <property type="entry name" value="PEPcase"/>
    <property type="match status" value="1"/>
</dbReference>
<reference evidence="13 14" key="1">
    <citation type="journal article" date="2018" name="Genome Announc.">
        <title>Draft Genome Sequence of "Candidatus Phycosocius bacilliformis," an Alphaproteobacterial Ectosymbiont of the Hydrocarbon-Producing Green Alga Botryococcus braunii.</title>
        <authorList>
            <person name="Tanabe Y."/>
            <person name="Yamaguchi H."/>
            <person name="Watanabe M.M."/>
        </authorList>
    </citation>
    <scope>NUCLEOTIDE SEQUENCE [LARGE SCALE GENOMIC DNA]</scope>
    <source>
        <strain evidence="13 14">BOTRYCO-2</strain>
    </source>
</reference>
<dbReference type="HAMAP" id="MF_00595">
    <property type="entry name" value="PEPcase_type1"/>
    <property type="match status" value="1"/>
</dbReference>
<dbReference type="InterPro" id="IPR015813">
    <property type="entry name" value="Pyrv/PenolPyrv_kinase-like_dom"/>
</dbReference>
<keyword evidence="13" id="KW-0670">Pyruvate</keyword>
<accession>A0A2P2E793</accession>
<dbReference type="NCBIfam" id="NF000584">
    <property type="entry name" value="PRK00009.1"/>
    <property type="match status" value="1"/>
</dbReference>
<dbReference type="InterPro" id="IPR021135">
    <property type="entry name" value="PEP_COase"/>
</dbReference>